<dbReference type="Proteomes" id="UP001642409">
    <property type="component" value="Unassembled WGS sequence"/>
</dbReference>
<dbReference type="AlphaFoldDB" id="A0AA86PR78"/>
<name>A0AA86PR78_9EUKA</name>
<gene>
    <name evidence="1" type="ORF">HINF_LOCUS32480</name>
    <name evidence="2" type="ORF">HINF_LOCUS43558</name>
</gene>
<dbReference type="EMBL" id="CATOUU010000735">
    <property type="protein sequence ID" value="CAI9944835.1"/>
    <property type="molecule type" value="Genomic_DNA"/>
</dbReference>
<keyword evidence="3" id="KW-1185">Reference proteome</keyword>
<accession>A0AA86PR78</accession>
<protein>
    <submittedName>
        <fullName evidence="2">Hypothetical_protein</fullName>
    </submittedName>
</protein>
<dbReference type="EMBL" id="CAXDID020000182">
    <property type="protein sequence ID" value="CAL6049758.1"/>
    <property type="molecule type" value="Genomic_DNA"/>
</dbReference>
<reference evidence="2 3" key="2">
    <citation type="submission" date="2024-07" db="EMBL/GenBank/DDBJ databases">
        <authorList>
            <person name="Akdeniz Z."/>
        </authorList>
    </citation>
    <scope>NUCLEOTIDE SEQUENCE [LARGE SCALE GENOMIC DNA]</scope>
</reference>
<sequence>MRIRSKSSFSVQSTDFDPVVELARLNQTYVLHKQQFFTPLKPLTKMNSENDKTDFREELMNKQLNFYQMYQRKRFEAVKSVFAPVNSDIQYYGSIMQNRLQLNRESRMKK</sequence>
<comment type="caution">
    <text evidence="1">The sequence shown here is derived from an EMBL/GenBank/DDBJ whole genome shotgun (WGS) entry which is preliminary data.</text>
</comment>
<evidence type="ECO:0000313" key="3">
    <source>
        <dbReference type="Proteomes" id="UP001642409"/>
    </source>
</evidence>
<proteinExistence type="predicted"/>
<evidence type="ECO:0000313" key="2">
    <source>
        <dbReference type="EMBL" id="CAL6049758.1"/>
    </source>
</evidence>
<reference evidence="1" key="1">
    <citation type="submission" date="2023-06" db="EMBL/GenBank/DDBJ databases">
        <authorList>
            <person name="Kurt Z."/>
        </authorList>
    </citation>
    <scope>NUCLEOTIDE SEQUENCE</scope>
</reference>
<organism evidence="1">
    <name type="scientific">Hexamita inflata</name>
    <dbReference type="NCBI Taxonomy" id="28002"/>
    <lineage>
        <taxon>Eukaryota</taxon>
        <taxon>Metamonada</taxon>
        <taxon>Diplomonadida</taxon>
        <taxon>Hexamitidae</taxon>
        <taxon>Hexamitinae</taxon>
        <taxon>Hexamita</taxon>
    </lineage>
</organism>
<evidence type="ECO:0000313" key="1">
    <source>
        <dbReference type="EMBL" id="CAI9944835.1"/>
    </source>
</evidence>